<dbReference type="RefSeq" id="WP_317958639.1">
    <property type="nucleotide sequence ID" value="NZ_BSKO01000002.1"/>
</dbReference>
<evidence type="ECO:0000313" key="2">
    <source>
        <dbReference type="Proteomes" id="UP001275436"/>
    </source>
</evidence>
<evidence type="ECO:0000313" key="1">
    <source>
        <dbReference type="EMBL" id="GLO68402.1"/>
    </source>
</evidence>
<gene>
    <name evidence="1" type="primary">yolD_5</name>
    <name evidence="1" type="ORF">MACH08_41860</name>
</gene>
<dbReference type="EMBL" id="BSKO01000002">
    <property type="protein sequence ID" value="GLO68402.1"/>
    <property type="molecule type" value="Genomic_DNA"/>
</dbReference>
<dbReference type="PANTHER" id="PTHR40051:SF1">
    <property type="entry name" value="YOLD-LIKE FAMILY PROTEIN"/>
    <property type="match status" value="1"/>
</dbReference>
<reference evidence="1 2" key="1">
    <citation type="submission" date="2023-02" db="EMBL/GenBank/DDBJ databases">
        <title>Oceanobacillus kimchii IFOP_LL358 isolated form Alexandrium catenella lab strain.</title>
        <authorList>
            <person name="Gajardo G."/>
            <person name="Ueki S."/>
            <person name="Maruyama F."/>
        </authorList>
    </citation>
    <scope>NUCLEOTIDE SEQUENCE [LARGE SCALE GENOMIC DNA]</scope>
    <source>
        <strain evidence="1 2">IFOP_LL358</strain>
    </source>
</reference>
<protein>
    <recommendedName>
        <fullName evidence="3">YolD-like family protein</fullName>
    </recommendedName>
</protein>
<sequence length="113" mass="13706">MSRVNDRGSVKWTSMMMPEHIEMLKGLKREQIKVQKPIIDEQKQEEINFQLTMGFKDNLLVEVKYYENGHFLTFKGYIQRLHYENRFIEVSEGIFNRECLRIRYQDILDVFIV</sequence>
<proteinExistence type="predicted"/>
<accession>A0ABQ5TQ98</accession>
<dbReference type="InterPro" id="IPR014962">
    <property type="entry name" value="YolD"/>
</dbReference>
<dbReference type="Pfam" id="PF08863">
    <property type="entry name" value="YolD"/>
    <property type="match status" value="1"/>
</dbReference>
<dbReference type="Proteomes" id="UP001275436">
    <property type="component" value="Unassembled WGS sequence"/>
</dbReference>
<evidence type="ECO:0008006" key="3">
    <source>
        <dbReference type="Google" id="ProtNLM"/>
    </source>
</evidence>
<organism evidence="1 2">
    <name type="scientific">Oceanobacillus kimchii</name>
    <dbReference type="NCBI Taxonomy" id="746691"/>
    <lineage>
        <taxon>Bacteria</taxon>
        <taxon>Bacillati</taxon>
        <taxon>Bacillota</taxon>
        <taxon>Bacilli</taxon>
        <taxon>Bacillales</taxon>
        <taxon>Bacillaceae</taxon>
        <taxon>Oceanobacillus</taxon>
    </lineage>
</organism>
<dbReference type="PANTHER" id="PTHR40051">
    <property type="entry name" value="IG HYPOTHETICAL 15966"/>
    <property type="match status" value="1"/>
</dbReference>
<keyword evidence="2" id="KW-1185">Reference proteome</keyword>
<comment type="caution">
    <text evidence="1">The sequence shown here is derived from an EMBL/GenBank/DDBJ whole genome shotgun (WGS) entry which is preliminary data.</text>
</comment>
<name>A0ABQ5TQ98_9BACI</name>